<reference evidence="6" key="1">
    <citation type="submission" date="2016-10" db="EMBL/GenBank/DDBJ databases">
        <authorList>
            <person name="Varghese N."/>
            <person name="Submissions S."/>
        </authorList>
    </citation>
    <scope>NUCLEOTIDE SEQUENCE [LARGE SCALE GENOMIC DNA]</scope>
    <source>
        <strain evidence="6">DSM 5918</strain>
    </source>
</reference>
<organism evidence="5 6">
    <name type="scientific">Desulfomicrobium apsheronum</name>
    <dbReference type="NCBI Taxonomy" id="52560"/>
    <lineage>
        <taxon>Bacteria</taxon>
        <taxon>Pseudomonadati</taxon>
        <taxon>Thermodesulfobacteriota</taxon>
        <taxon>Desulfovibrionia</taxon>
        <taxon>Desulfovibrionales</taxon>
        <taxon>Desulfomicrobiaceae</taxon>
        <taxon>Desulfomicrobium</taxon>
    </lineage>
</organism>
<keyword evidence="1" id="KW-0805">Transcription regulation</keyword>
<dbReference type="Pfam" id="PF07729">
    <property type="entry name" value="FCD"/>
    <property type="match status" value="1"/>
</dbReference>
<evidence type="ECO:0000313" key="6">
    <source>
        <dbReference type="Proteomes" id="UP000198635"/>
    </source>
</evidence>
<evidence type="ECO:0000256" key="3">
    <source>
        <dbReference type="ARBA" id="ARBA00023163"/>
    </source>
</evidence>
<dbReference type="Gene3D" id="1.20.120.530">
    <property type="entry name" value="GntR ligand-binding domain-like"/>
    <property type="match status" value="1"/>
</dbReference>
<dbReference type="AlphaFoldDB" id="A0A1I3TX45"/>
<dbReference type="STRING" id="52560.SAMN04488082_106161"/>
<evidence type="ECO:0000256" key="1">
    <source>
        <dbReference type="ARBA" id="ARBA00023015"/>
    </source>
</evidence>
<protein>
    <submittedName>
        <fullName evidence="5">FCD domain-containing protein</fullName>
    </submittedName>
</protein>
<evidence type="ECO:0000259" key="4">
    <source>
        <dbReference type="Pfam" id="PF07729"/>
    </source>
</evidence>
<dbReference type="InterPro" id="IPR011711">
    <property type="entry name" value="GntR_C"/>
</dbReference>
<dbReference type="EMBL" id="FORX01000006">
    <property type="protein sequence ID" value="SFJ75814.1"/>
    <property type="molecule type" value="Genomic_DNA"/>
</dbReference>
<evidence type="ECO:0000313" key="5">
    <source>
        <dbReference type="EMBL" id="SFJ75814.1"/>
    </source>
</evidence>
<name>A0A1I3TX45_9BACT</name>
<feature type="domain" description="GntR C-terminal" evidence="4">
    <location>
        <begin position="4"/>
        <end position="90"/>
    </location>
</feature>
<accession>A0A1I3TX45</accession>
<evidence type="ECO:0000256" key="2">
    <source>
        <dbReference type="ARBA" id="ARBA00023125"/>
    </source>
</evidence>
<proteinExistence type="predicted"/>
<dbReference type="Proteomes" id="UP000198635">
    <property type="component" value="Unassembled WGS sequence"/>
</dbReference>
<dbReference type="GO" id="GO:0003677">
    <property type="term" value="F:DNA binding"/>
    <property type="evidence" value="ECO:0007669"/>
    <property type="project" value="UniProtKB-KW"/>
</dbReference>
<keyword evidence="2" id="KW-0238">DNA-binding</keyword>
<gene>
    <name evidence="5" type="ORF">SAMN04488082_106161</name>
</gene>
<dbReference type="InterPro" id="IPR008920">
    <property type="entry name" value="TF_FadR/GntR_C"/>
</dbReference>
<dbReference type="SUPFAM" id="SSF48008">
    <property type="entry name" value="GntR ligand-binding domain-like"/>
    <property type="match status" value="1"/>
</dbReference>
<keyword evidence="6" id="KW-1185">Reference proteome</keyword>
<keyword evidence="3" id="KW-0804">Transcription</keyword>
<sequence>MKHLAENAENRDRLAPLDNEFHDVLFSKTDNSLIVELSRRSCRGVSKFLLFKYWRDIFTTAEIYERHKVIFDVLRTKDPVAIELCLREHYIDAGRRMMRYGVDGTAQDN</sequence>